<proteinExistence type="predicted"/>
<keyword evidence="2" id="KW-1185">Reference proteome</keyword>
<gene>
    <name evidence="1" type="ORF">JCM9140_2340</name>
</gene>
<comment type="caution">
    <text evidence="1">The sequence shown here is derived from an EMBL/GenBank/DDBJ whole genome shotgun (WGS) entry which is preliminary data.</text>
</comment>
<name>W4Q2H9_9BACI</name>
<accession>W4Q2H9</accession>
<dbReference type="EMBL" id="BAUT01000021">
    <property type="protein sequence ID" value="GAE26291.1"/>
    <property type="molecule type" value="Genomic_DNA"/>
</dbReference>
<protein>
    <submittedName>
        <fullName evidence="1">Uncharacterized protein</fullName>
    </submittedName>
</protein>
<dbReference type="Proteomes" id="UP000018890">
    <property type="component" value="Unassembled WGS sequence"/>
</dbReference>
<reference evidence="1" key="1">
    <citation type="journal article" date="2014" name="Genome Announc.">
        <title>Draft Genome Sequences of Three Alkaliphilic Bacillus Strains, Bacillus wakoensis JCM 9140T, Bacillus akibai JCM 9157T, and Bacillus hemicellulosilyticus JCM 9152T.</title>
        <authorList>
            <person name="Yuki M."/>
            <person name="Oshima K."/>
            <person name="Suda W."/>
            <person name="Oshida Y."/>
            <person name="Kitamura K."/>
            <person name="Iida T."/>
            <person name="Hattori M."/>
            <person name="Ohkuma M."/>
        </authorList>
    </citation>
    <scope>NUCLEOTIDE SEQUENCE [LARGE SCALE GENOMIC DNA]</scope>
    <source>
        <strain evidence="1">JCM 9140</strain>
    </source>
</reference>
<dbReference type="AlphaFoldDB" id="W4Q2H9"/>
<sequence length="56" mass="6644">MIYVITIGKNKTDKIINQEGITGLLDLYYDKHFLNRHILHITKPTIHTLKYQFSNQ</sequence>
<evidence type="ECO:0000313" key="2">
    <source>
        <dbReference type="Proteomes" id="UP000018890"/>
    </source>
</evidence>
<organism evidence="1 2">
    <name type="scientific">Halalkalibacter wakoensis JCM 9140</name>
    <dbReference type="NCBI Taxonomy" id="1236970"/>
    <lineage>
        <taxon>Bacteria</taxon>
        <taxon>Bacillati</taxon>
        <taxon>Bacillota</taxon>
        <taxon>Bacilli</taxon>
        <taxon>Bacillales</taxon>
        <taxon>Bacillaceae</taxon>
        <taxon>Halalkalibacter</taxon>
    </lineage>
</organism>
<evidence type="ECO:0000313" key="1">
    <source>
        <dbReference type="EMBL" id="GAE26291.1"/>
    </source>
</evidence>